<accession>A0A8H5BIB6</accession>
<organism evidence="1 2">
    <name type="scientific">Psilocybe cf. subviscida</name>
    <dbReference type="NCBI Taxonomy" id="2480587"/>
    <lineage>
        <taxon>Eukaryota</taxon>
        <taxon>Fungi</taxon>
        <taxon>Dikarya</taxon>
        <taxon>Basidiomycota</taxon>
        <taxon>Agaricomycotina</taxon>
        <taxon>Agaricomycetes</taxon>
        <taxon>Agaricomycetidae</taxon>
        <taxon>Agaricales</taxon>
        <taxon>Agaricineae</taxon>
        <taxon>Strophariaceae</taxon>
        <taxon>Psilocybe</taxon>
    </lineage>
</organism>
<evidence type="ECO:0008006" key="3">
    <source>
        <dbReference type="Google" id="ProtNLM"/>
    </source>
</evidence>
<dbReference type="Proteomes" id="UP000567179">
    <property type="component" value="Unassembled WGS sequence"/>
</dbReference>
<dbReference type="OrthoDB" id="10258955at2759"/>
<dbReference type="GO" id="GO:0016810">
    <property type="term" value="F:hydrolase activity, acting on carbon-nitrogen (but not peptide) bonds"/>
    <property type="evidence" value="ECO:0007669"/>
    <property type="project" value="InterPro"/>
</dbReference>
<keyword evidence="2" id="KW-1185">Reference proteome</keyword>
<sequence>MTKCIGPISPEQVWQRRPRIFPPSHLLSAFKNGNERWASGIPPVLIKNARIRTGEENIEHGDVFMEKGFVAAGLLPRSLLRHIKYLDIKVEIINAHGHWLTPVLVDIHSHLGVWSVPSLGSAASMG</sequence>
<evidence type="ECO:0000313" key="1">
    <source>
        <dbReference type="EMBL" id="KAF5323706.1"/>
    </source>
</evidence>
<dbReference type="SUPFAM" id="SSF51338">
    <property type="entry name" value="Composite domain of metallo-dependent hydrolases"/>
    <property type="match status" value="1"/>
</dbReference>
<evidence type="ECO:0000313" key="2">
    <source>
        <dbReference type="Proteomes" id="UP000567179"/>
    </source>
</evidence>
<comment type="caution">
    <text evidence="1">The sequence shown here is derived from an EMBL/GenBank/DDBJ whole genome shotgun (WGS) entry which is preliminary data.</text>
</comment>
<proteinExistence type="predicted"/>
<dbReference type="InterPro" id="IPR011059">
    <property type="entry name" value="Metal-dep_hydrolase_composite"/>
</dbReference>
<name>A0A8H5BIB6_9AGAR</name>
<reference evidence="1 2" key="1">
    <citation type="journal article" date="2020" name="ISME J.">
        <title>Uncovering the hidden diversity of litter-decomposition mechanisms in mushroom-forming fungi.</title>
        <authorList>
            <person name="Floudas D."/>
            <person name="Bentzer J."/>
            <person name="Ahren D."/>
            <person name="Johansson T."/>
            <person name="Persson P."/>
            <person name="Tunlid A."/>
        </authorList>
    </citation>
    <scope>NUCLEOTIDE SEQUENCE [LARGE SCALE GENOMIC DNA]</scope>
    <source>
        <strain evidence="1 2">CBS 101986</strain>
    </source>
</reference>
<gene>
    <name evidence="1" type="ORF">D9619_012910</name>
</gene>
<dbReference type="AlphaFoldDB" id="A0A8H5BIB6"/>
<protein>
    <recommendedName>
        <fullName evidence="3">Amidohydrolase-related domain-containing protein</fullName>
    </recommendedName>
</protein>
<dbReference type="Gene3D" id="2.30.40.10">
    <property type="entry name" value="Urease, subunit C, domain 1"/>
    <property type="match status" value="1"/>
</dbReference>
<dbReference type="EMBL" id="JAACJJ010000017">
    <property type="protein sequence ID" value="KAF5323706.1"/>
    <property type="molecule type" value="Genomic_DNA"/>
</dbReference>